<dbReference type="EMBL" id="VYYT01000363">
    <property type="protein sequence ID" value="KAK2739651.1"/>
    <property type="molecule type" value="Genomic_DNA"/>
</dbReference>
<organism evidence="2 3">
    <name type="scientific">Colletotrichum kahawae</name>
    <name type="common">Coffee berry disease fungus</name>
    <dbReference type="NCBI Taxonomy" id="34407"/>
    <lineage>
        <taxon>Eukaryota</taxon>
        <taxon>Fungi</taxon>
        <taxon>Dikarya</taxon>
        <taxon>Ascomycota</taxon>
        <taxon>Pezizomycotina</taxon>
        <taxon>Sordariomycetes</taxon>
        <taxon>Hypocreomycetidae</taxon>
        <taxon>Glomerellales</taxon>
        <taxon>Glomerellaceae</taxon>
        <taxon>Colletotrichum</taxon>
        <taxon>Colletotrichum gloeosporioides species complex</taxon>
    </lineage>
</organism>
<feature type="compositionally biased region" description="Acidic residues" evidence="1">
    <location>
        <begin position="120"/>
        <end position="132"/>
    </location>
</feature>
<dbReference type="AlphaFoldDB" id="A0AAD9Y6H3"/>
<reference evidence="2" key="1">
    <citation type="submission" date="2023-02" db="EMBL/GenBank/DDBJ databases">
        <title>Colletotrichum kahawae CIFC_Que2 genome sequencing and assembly.</title>
        <authorList>
            <person name="Baroncelli R."/>
        </authorList>
    </citation>
    <scope>NUCLEOTIDE SEQUENCE</scope>
    <source>
        <strain evidence="2">CIFC_Que2</strain>
    </source>
</reference>
<keyword evidence="3" id="KW-1185">Reference proteome</keyword>
<feature type="compositionally biased region" description="Basic residues" evidence="1">
    <location>
        <begin position="188"/>
        <end position="198"/>
    </location>
</feature>
<dbReference type="Proteomes" id="UP001281614">
    <property type="component" value="Unassembled WGS sequence"/>
</dbReference>
<evidence type="ECO:0000313" key="2">
    <source>
        <dbReference type="EMBL" id="KAK2739651.1"/>
    </source>
</evidence>
<proteinExistence type="predicted"/>
<name>A0AAD9Y6H3_COLKA</name>
<accession>A0AAD9Y6H3</accession>
<sequence length="198" mass="22052">MCYQIIELYNACRCLYYQHAIDRCVSYGKPGHSVQKRTIFVGYACTDHTSSPPIQIVPSLVQNVPSVGQAAPSTSEFYRNPHRALGPRLEAASSYRVPSNLPTARPPPQDRPSQQKALEEEQADNLDEECEEPSQAANYGISGGAHQRYPDKLSPSTHTGRALSQEDITKLRPKTNLPSKTGSEKGTSRRLHRIYHHP</sequence>
<evidence type="ECO:0000313" key="3">
    <source>
        <dbReference type="Proteomes" id="UP001281614"/>
    </source>
</evidence>
<comment type="caution">
    <text evidence="2">The sequence shown here is derived from an EMBL/GenBank/DDBJ whole genome shotgun (WGS) entry which is preliminary data.</text>
</comment>
<evidence type="ECO:0000256" key="1">
    <source>
        <dbReference type="SAM" id="MobiDB-lite"/>
    </source>
</evidence>
<gene>
    <name evidence="2" type="ORF">CKAH01_18667</name>
</gene>
<feature type="region of interest" description="Disordered" evidence="1">
    <location>
        <begin position="98"/>
        <end position="198"/>
    </location>
</feature>
<protein>
    <submittedName>
        <fullName evidence="2">Uncharacterized protein</fullName>
    </submittedName>
</protein>